<dbReference type="InterPro" id="IPR035926">
    <property type="entry name" value="NusB-like_sf"/>
</dbReference>
<organism evidence="3 4">
    <name type="scientific">Metamycoplasma phocicerebrale</name>
    <dbReference type="NCBI Taxonomy" id="142649"/>
    <lineage>
        <taxon>Bacteria</taxon>
        <taxon>Bacillati</taxon>
        <taxon>Mycoplasmatota</taxon>
        <taxon>Mycoplasmoidales</taxon>
        <taxon>Metamycoplasmataceae</taxon>
        <taxon>Metamycoplasma</taxon>
    </lineage>
</organism>
<accession>A0A3T0TTT3</accession>
<proteinExistence type="predicted"/>
<dbReference type="SUPFAM" id="SSF48013">
    <property type="entry name" value="NusB-like"/>
    <property type="match status" value="1"/>
</dbReference>
<gene>
    <name evidence="3" type="ORF">DMC14_001545</name>
</gene>
<dbReference type="RefSeq" id="WP_116171700.1">
    <property type="nucleotide sequence ID" value="NZ_CP033058.2"/>
</dbReference>
<evidence type="ECO:0000313" key="3">
    <source>
        <dbReference type="EMBL" id="AZZ65470.1"/>
    </source>
</evidence>
<dbReference type="EMBL" id="CP033058">
    <property type="protein sequence ID" value="AZZ65470.1"/>
    <property type="molecule type" value="Genomic_DNA"/>
</dbReference>
<name>A0A3T0TTT3_9BACT</name>
<evidence type="ECO:0000256" key="1">
    <source>
        <dbReference type="ARBA" id="ARBA00022884"/>
    </source>
</evidence>
<dbReference type="OrthoDB" id="389272at2"/>
<dbReference type="GO" id="GO:0006355">
    <property type="term" value="P:regulation of DNA-templated transcription"/>
    <property type="evidence" value="ECO:0007669"/>
    <property type="project" value="InterPro"/>
</dbReference>
<keyword evidence="1" id="KW-0694">RNA-binding</keyword>
<sequence>MEENNKNLFLWKRYKFRKNIINYIYQFELFDRELNSEEIINNELNDINNKEIQTLKIIESKYLIISNIAKNYISKDWEWKRISPLTRAILIFGIYEMTYNEPKIVINEMINISKIFSPNEDYKFINKILDLVSKNIINK</sequence>
<dbReference type="Pfam" id="PF01029">
    <property type="entry name" value="NusB"/>
    <property type="match status" value="1"/>
</dbReference>
<keyword evidence="4" id="KW-1185">Reference proteome</keyword>
<protein>
    <submittedName>
        <fullName evidence="3">Transcription antitermination protein NusB</fullName>
    </submittedName>
</protein>
<dbReference type="Gene3D" id="1.10.940.10">
    <property type="entry name" value="NusB-like"/>
    <property type="match status" value="1"/>
</dbReference>
<dbReference type="Proteomes" id="UP000256585">
    <property type="component" value="Chromosome"/>
</dbReference>
<dbReference type="GO" id="GO:0003723">
    <property type="term" value="F:RNA binding"/>
    <property type="evidence" value="ECO:0007669"/>
    <property type="project" value="UniProtKB-KW"/>
</dbReference>
<feature type="domain" description="NusB/RsmB/TIM44" evidence="2">
    <location>
        <begin position="17"/>
        <end position="133"/>
    </location>
</feature>
<reference evidence="3" key="1">
    <citation type="submission" date="2019-03" db="EMBL/GenBank/DDBJ databases">
        <title>Draft Sequence and Annotation of the Mycoplasma phocicerebrale Strain 1049T Genome.</title>
        <authorList>
            <person name="Frasca S.Jr."/>
            <person name="Kutish G.F."/>
            <person name="Castellanos Gell J."/>
            <person name="Michaels D.L."/>
            <person name="Brown D.R."/>
        </authorList>
    </citation>
    <scope>NUCLEOTIDE SEQUENCE</scope>
    <source>
        <strain evidence="3">1049</strain>
    </source>
</reference>
<evidence type="ECO:0000259" key="2">
    <source>
        <dbReference type="Pfam" id="PF01029"/>
    </source>
</evidence>
<dbReference type="KEGG" id="mphc:DMC14_001545"/>
<dbReference type="AlphaFoldDB" id="A0A3T0TTT3"/>
<dbReference type="InterPro" id="IPR006027">
    <property type="entry name" value="NusB_RsmB_TIM44"/>
</dbReference>
<evidence type="ECO:0000313" key="4">
    <source>
        <dbReference type="Proteomes" id="UP000256585"/>
    </source>
</evidence>